<accession>A0ABW8DE90</accession>
<evidence type="ECO:0000313" key="2">
    <source>
        <dbReference type="Proteomes" id="UP001615550"/>
    </source>
</evidence>
<dbReference type="RefSeq" id="WP_400188694.1">
    <property type="nucleotide sequence ID" value="NZ_JBGORX010000010.1"/>
</dbReference>
<name>A0ABW8DE90_9GAMM</name>
<protein>
    <submittedName>
        <fullName evidence="1">Uncharacterized protein</fullName>
    </submittedName>
</protein>
<evidence type="ECO:0000313" key="1">
    <source>
        <dbReference type="EMBL" id="MFJ1269879.1"/>
    </source>
</evidence>
<reference evidence="1 2" key="1">
    <citation type="submission" date="2024-08" db="EMBL/GenBank/DDBJ databases">
        <title>Draft Genome Sequence of Legionella lytica strain DSB2004, Isolated From a Fire Sprinkler System.</title>
        <authorList>
            <person name="Everhart A.D."/>
            <person name="Kidane D.T."/>
            <person name="Farone A.L."/>
            <person name="Farone M.B."/>
        </authorList>
    </citation>
    <scope>NUCLEOTIDE SEQUENCE [LARGE SCALE GENOMIC DNA]</scope>
    <source>
        <strain evidence="1 2">DSB2004</strain>
    </source>
</reference>
<keyword evidence="2" id="KW-1185">Reference proteome</keyword>
<dbReference type="Proteomes" id="UP001615550">
    <property type="component" value="Unassembled WGS sequence"/>
</dbReference>
<sequence length="736" mass="84153">MVVSSDLTKLGSPSALSLLANSETIPAMVSAGVVLAVSAALFTYAEFKSYQEKKHKEKVEKVNAFYALHLKQITVPHRGKIHGFPPIFQLIDGKYQSMHFTPEQVKDIGSDVIHGSDIALSSYRESVRAAIKKLQEYYFARKESGKVKADDVTAGVLSYLMQMLDTKCLNFLGYDYDIAYLDAICKFINAYSSQDSGAKSQHFSRLAPVYMHLLKAKQKLEKHKEVLSLQETVAELKDSCVSHSDHLIRMLVKMVVNDDDTDLADTVAHEELQEGILRQHYIHSEVKGIEIWSDKEIKIPSSIFKEWIKNLSEYYLKSLSIDLKEENKINSPNVFFALLHKAKSMLERKLLGRTKEQEDIEHELGHIRKVFRESGNFISTRYNKNSKKFEIVSDPSHLIDRSLVMANIAKLAHELISLQYLCAHLLKSIQLLGDIYVSNPVHFCKIFQVLESLCILIKADVLATKKAFIELQEDNQNNMQIEEKEAFPNQIRNLLELVFAEIKDLGEQVKECRQMAIKTISSRTVKSVKYEMLEIATAISKMYFTNFNELSDEPDLAHESENDIGNEVSEEELKYTVDVSREREQSVIILEQLTQSIYARIVEIQKMELYRSKTYFHIYDTLASIKDKTLALLNENSSVLERHDKADKMLSLSNSLLNETLTFLMRPTAERQAGAAAFFNSIKSQLNAEENGDFIDRHHNIISRYIYTNICSQGFFRTDTRKKMATFEEACLQATH</sequence>
<dbReference type="EMBL" id="JBGORX010000010">
    <property type="protein sequence ID" value="MFJ1269879.1"/>
    <property type="molecule type" value="Genomic_DNA"/>
</dbReference>
<comment type="caution">
    <text evidence="1">The sequence shown here is derived from an EMBL/GenBank/DDBJ whole genome shotgun (WGS) entry which is preliminary data.</text>
</comment>
<proteinExistence type="predicted"/>
<gene>
    <name evidence="1" type="ORF">ACD661_15055</name>
</gene>
<organism evidence="1 2">
    <name type="scientific">Legionella lytica</name>
    <dbReference type="NCBI Taxonomy" id="96232"/>
    <lineage>
        <taxon>Bacteria</taxon>
        <taxon>Pseudomonadati</taxon>
        <taxon>Pseudomonadota</taxon>
        <taxon>Gammaproteobacteria</taxon>
        <taxon>Legionellales</taxon>
        <taxon>Legionellaceae</taxon>
        <taxon>Legionella</taxon>
    </lineage>
</organism>